<keyword evidence="4" id="KW-1185">Reference proteome</keyword>
<protein>
    <submittedName>
        <fullName evidence="3">Uncharacterized protein</fullName>
    </submittedName>
</protein>
<evidence type="ECO:0000256" key="2">
    <source>
        <dbReference type="SAM" id="Phobius"/>
    </source>
</evidence>
<dbReference type="AlphaFoldDB" id="A0A5B9W5S1"/>
<dbReference type="RefSeq" id="WP_148595440.1">
    <property type="nucleotide sequence ID" value="NZ_CP042997.1"/>
</dbReference>
<dbReference type="KEGG" id="agv:OJF2_42220"/>
<evidence type="ECO:0000256" key="1">
    <source>
        <dbReference type="SAM" id="MobiDB-lite"/>
    </source>
</evidence>
<feature type="region of interest" description="Disordered" evidence="1">
    <location>
        <begin position="141"/>
        <end position="183"/>
    </location>
</feature>
<dbReference type="EMBL" id="CP042997">
    <property type="protein sequence ID" value="QEH35667.1"/>
    <property type="molecule type" value="Genomic_DNA"/>
</dbReference>
<gene>
    <name evidence="3" type="ORF">OJF2_42220</name>
</gene>
<reference evidence="3 4" key="1">
    <citation type="submission" date="2019-08" db="EMBL/GenBank/DDBJ databases">
        <title>Deep-cultivation of Planctomycetes and their phenomic and genomic characterization uncovers novel biology.</title>
        <authorList>
            <person name="Wiegand S."/>
            <person name="Jogler M."/>
            <person name="Boedeker C."/>
            <person name="Pinto D."/>
            <person name="Vollmers J."/>
            <person name="Rivas-Marin E."/>
            <person name="Kohn T."/>
            <person name="Peeters S.H."/>
            <person name="Heuer A."/>
            <person name="Rast P."/>
            <person name="Oberbeckmann S."/>
            <person name="Bunk B."/>
            <person name="Jeske O."/>
            <person name="Meyerdierks A."/>
            <person name="Storesund J.E."/>
            <person name="Kallscheuer N."/>
            <person name="Luecker S."/>
            <person name="Lage O.M."/>
            <person name="Pohl T."/>
            <person name="Merkel B.J."/>
            <person name="Hornburger P."/>
            <person name="Mueller R.-W."/>
            <person name="Bruemmer F."/>
            <person name="Labrenz M."/>
            <person name="Spormann A.M."/>
            <person name="Op den Camp H."/>
            <person name="Overmann J."/>
            <person name="Amann R."/>
            <person name="Jetten M.S.M."/>
            <person name="Mascher T."/>
            <person name="Medema M.H."/>
            <person name="Devos D.P."/>
            <person name="Kaster A.-K."/>
            <person name="Ovreas L."/>
            <person name="Rohde M."/>
            <person name="Galperin M.Y."/>
            <person name="Jogler C."/>
        </authorList>
    </citation>
    <scope>NUCLEOTIDE SEQUENCE [LARGE SCALE GENOMIC DNA]</scope>
    <source>
        <strain evidence="3 4">OJF2</strain>
    </source>
</reference>
<feature type="transmembrane region" description="Helical" evidence="2">
    <location>
        <begin position="111"/>
        <end position="131"/>
    </location>
</feature>
<keyword evidence="2" id="KW-0472">Membrane</keyword>
<keyword evidence="2" id="KW-0812">Transmembrane</keyword>
<organism evidence="3 4">
    <name type="scientific">Aquisphaera giovannonii</name>
    <dbReference type="NCBI Taxonomy" id="406548"/>
    <lineage>
        <taxon>Bacteria</taxon>
        <taxon>Pseudomonadati</taxon>
        <taxon>Planctomycetota</taxon>
        <taxon>Planctomycetia</taxon>
        <taxon>Isosphaerales</taxon>
        <taxon>Isosphaeraceae</taxon>
        <taxon>Aquisphaera</taxon>
    </lineage>
</organism>
<keyword evidence="2" id="KW-1133">Transmembrane helix</keyword>
<feature type="region of interest" description="Disordered" evidence="1">
    <location>
        <begin position="70"/>
        <end position="94"/>
    </location>
</feature>
<feature type="region of interest" description="Disordered" evidence="1">
    <location>
        <begin position="337"/>
        <end position="356"/>
    </location>
</feature>
<evidence type="ECO:0000313" key="4">
    <source>
        <dbReference type="Proteomes" id="UP000324233"/>
    </source>
</evidence>
<dbReference type="Proteomes" id="UP000324233">
    <property type="component" value="Chromosome"/>
</dbReference>
<dbReference type="OrthoDB" id="332228at2"/>
<proteinExistence type="predicted"/>
<accession>A0A5B9W5S1</accession>
<feature type="compositionally biased region" description="Pro residues" evidence="1">
    <location>
        <begin position="70"/>
        <end position="79"/>
    </location>
</feature>
<evidence type="ECO:0000313" key="3">
    <source>
        <dbReference type="EMBL" id="QEH35667.1"/>
    </source>
</evidence>
<sequence length="429" mass="46463">MALITCLRCPHCGRDIRTKKIIAPGALVRCPGCDDVFRISPSQSGEHMILQETIPVGPPPRALPAFGALPPPLPSPAPASPTRSGPRTIGRTSYESRAKYREPFGHSRNTFAALGIACIALVGVGSGSWYFDQIRVLGRAANGPGSVSKKKQEELANGKVPGKPPAPPSLTITKPELDGDGRTTVPRTVKIGHLIVGVSHGSIGPLSLPSGKTAEQYLVLTLRVTNESEAPSPYKGWIDGRNAVLRDKFGNRYNPTPLRPDDRPSGCYDGGPIAPHVTATDLVVFEKPAMAQPYGRADAPANELELDLPLGSSAFRFRIPWMFLMQAMPNFEIRPANTAPQFGPAPAPSPYDPEADPALRDAVRRAYRDGTKAIDHAAKGMETNHGREYRRGESKVLIDRLVRRFKAHHLTREQIARIIDDVPAPHKAN</sequence>
<name>A0A5B9W5S1_9BACT</name>